<evidence type="ECO:0000256" key="2">
    <source>
        <dbReference type="ARBA" id="ARBA00022980"/>
    </source>
</evidence>
<dbReference type="Proteomes" id="UP000178744">
    <property type="component" value="Unassembled WGS sequence"/>
</dbReference>
<evidence type="ECO:0000313" key="6">
    <source>
        <dbReference type="EMBL" id="OGY59741.1"/>
    </source>
</evidence>
<name>A0A1G1Z520_9BACT</name>
<evidence type="ECO:0000256" key="4">
    <source>
        <dbReference type="ARBA" id="ARBA00035202"/>
    </source>
</evidence>
<reference evidence="6 7" key="1">
    <citation type="journal article" date="2016" name="Nat. Commun.">
        <title>Thousands of microbial genomes shed light on interconnected biogeochemical processes in an aquifer system.</title>
        <authorList>
            <person name="Anantharaman K."/>
            <person name="Brown C.T."/>
            <person name="Hug L.A."/>
            <person name="Sharon I."/>
            <person name="Castelle C.J."/>
            <person name="Probst A.J."/>
            <person name="Thomas B.C."/>
            <person name="Singh A."/>
            <person name="Wilkins M.J."/>
            <person name="Karaoz U."/>
            <person name="Brodie E.L."/>
            <person name="Williams K.H."/>
            <person name="Hubbard S.S."/>
            <person name="Banfield J.F."/>
        </authorList>
    </citation>
    <scope>NUCLEOTIDE SEQUENCE [LARGE SCALE GENOMIC DNA]</scope>
</reference>
<dbReference type="Gene3D" id="3.30.70.1730">
    <property type="match status" value="1"/>
</dbReference>
<dbReference type="CDD" id="cd05797">
    <property type="entry name" value="Ribosomal_L10"/>
    <property type="match status" value="1"/>
</dbReference>
<dbReference type="EMBL" id="MHIY01000018">
    <property type="protein sequence ID" value="OGY59741.1"/>
    <property type="molecule type" value="Genomic_DNA"/>
</dbReference>
<keyword evidence="2 6" id="KW-0689">Ribosomal protein</keyword>
<evidence type="ECO:0000256" key="5">
    <source>
        <dbReference type="ARBA" id="ARBA00035502"/>
    </source>
</evidence>
<gene>
    <name evidence="6" type="ORF">A3B23_02430</name>
</gene>
<dbReference type="GO" id="GO:1990904">
    <property type="term" value="C:ribonucleoprotein complex"/>
    <property type="evidence" value="ECO:0007669"/>
    <property type="project" value="UniProtKB-KW"/>
</dbReference>
<dbReference type="STRING" id="1797690.A3B23_02430"/>
<dbReference type="Pfam" id="PF00466">
    <property type="entry name" value="Ribosomal_L10"/>
    <property type="match status" value="1"/>
</dbReference>
<comment type="similarity">
    <text evidence="1">Belongs to the universal ribosomal protein uL10 family.</text>
</comment>
<dbReference type="SUPFAM" id="SSF160369">
    <property type="entry name" value="Ribosomal protein L10-like"/>
    <property type="match status" value="1"/>
</dbReference>
<organism evidence="6 7">
    <name type="scientific">Candidatus Colwellbacteria bacterium RIFCSPLOWO2_01_FULL_48_10</name>
    <dbReference type="NCBI Taxonomy" id="1797690"/>
    <lineage>
        <taxon>Bacteria</taxon>
        <taxon>Candidatus Colwelliibacteriota</taxon>
    </lineage>
</organism>
<protein>
    <recommendedName>
        <fullName evidence="4">Large ribosomal subunit protein uL10</fullName>
    </recommendedName>
    <alternativeName>
        <fullName evidence="5">50S ribosomal protein L10</fullName>
    </alternativeName>
</protein>
<keyword evidence="3" id="KW-0687">Ribonucleoprotein</keyword>
<dbReference type="InterPro" id="IPR001790">
    <property type="entry name" value="Ribosomal_uL10"/>
</dbReference>
<dbReference type="InterPro" id="IPR043141">
    <property type="entry name" value="Ribosomal_uL10-like_sf"/>
</dbReference>
<proteinExistence type="inferred from homology"/>
<evidence type="ECO:0000256" key="1">
    <source>
        <dbReference type="ARBA" id="ARBA00008889"/>
    </source>
</evidence>
<dbReference type="InterPro" id="IPR047865">
    <property type="entry name" value="Ribosomal_uL10_bac_type"/>
</dbReference>
<dbReference type="GO" id="GO:0005840">
    <property type="term" value="C:ribosome"/>
    <property type="evidence" value="ECO:0007669"/>
    <property type="project" value="UniProtKB-KW"/>
</dbReference>
<dbReference type="PANTHER" id="PTHR11560">
    <property type="entry name" value="39S RIBOSOMAL PROTEIN L10, MITOCHONDRIAL"/>
    <property type="match status" value="1"/>
</dbReference>
<comment type="caution">
    <text evidence="6">The sequence shown here is derived from an EMBL/GenBank/DDBJ whole genome shotgun (WGS) entry which is preliminary data.</text>
</comment>
<dbReference type="AlphaFoldDB" id="A0A1G1Z520"/>
<evidence type="ECO:0000313" key="7">
    <source>
        <dbReference type="Proteomes" id="UP000178744"/>
    </source>
</evidence>
<dbReference type="Gene3D" id="6.10.250.290">
    <property type="match status" value="1"/>
</dbReference>
<sequence>MKTKAQKTEIVRLAEQEMKDAKFLVFADFSETPDEVIKAFRRLARGAKSRFHVIKKRLLGVALKKAGIEFNPKQFKSQVGTVFAQGDISEIAPVMYKFSKANANFKLLGALDLINKLEMPLPTLQAIGKLPSREVLLGQVLGGLTGPIRKLMYVLQEVAKGRK</sequence>
<accession>A0A1G1Z520</accession>
<evidence type="ECO:0000256" key="3">
    <source>
        <dbReference type="ARBA" id="ARBA00023274"/>
    </source>
</evidence>